<evidence type="ECO:0000313" key="1">
    <source>
        <dbReference type="EMBL" id="TLC98096.1"/>
    </source>
</evidence>
<organism evidence="1 2">
    <name type="scientific">Robinsoniella peoriensis</name>
    <dbReference type="NCBI Taxonomy" id="180332"/>
    <lineage>
        <taxon>Bacteria</taxon>
        <taxon>Bacillati</taxon>
        <taxon>Bacillota</taxon>
        <taxon>Clostridia</taxon>
        <taxon>Lachnospirales</taxon>
        <taxon>Lachnospiraceae</taxon>
        <taxon>Robinsoniella</taxon>
    </lineage>
</organism>
<dbReference type="RefSeq" id="WP_138004019.1">
    <property type="nucleotide sequence ID" value="NZ_QGQD01000105.1"/>
</dbReference>
<reference evidence="1 2" key="1">
    <citation type="journal article" date="2019" name="Anaerobe">
        <title>Detection of Robinsoniella peoriensis in multiple bone samples of a trauma patient.</title>
        <authorList>
            <person name="Schrottner P."/>
            <person name="Hartwich K."/>
            <person name="Bunk B."/>
            <person name="Schober I."/>
            <person name="Helbig S."/>
            <person name="Rudolph W.W."/>
            <person name="Gunzer F."/>
        </authorList>
    </citation>
    <scope>NUCLEOTIDE SEQUENCE [LARGE SCALE GENOMIC DNA]</scope>
    <source>
        <strain evidence="1 2">DSM 106044</strain>
    </source>
</reference>
<sequence>MTGSLQIKKGYYYVVLNFYDENNKRKPKWFPTGLIVRNNKKRAEAIRNDLVSEYTGYEIIKDYANMTVGNYISSW</sequence>
<evidence type="ECO:0000313" key="2">
    <source>
        <dbReference type="Proteomes" id="UP000306509"/>
    </source>
</evidence>
<dbReference type="Proteomes" id="UP000306509">
    <property type="component" value="Unassembled WGS sequence"/>
</dbReference>
<accession>A0A4U8Q0L8</accession>
<name>A0A4U8Q0L8_9FIRM</name>
<dbReference type="AlphaFoldDB" id="A0A4U8Q0L8"/>
<keyword evidence="2" id="KW-1185">Reference proteome</keyword>
<dbReference type="EMBL" id="QGQD01000105">
    <property type="protein sequence ID" value="TLC98096.1"/>
    <property type="molecule type" value="Genomic_DNA"/>
</dbReference>
<proteinExistence type="predicted"/>
<comment type="caution">
    <text evidence="1">The sequence shown here is derived from an EMBL/GenBank/DDBJ whole genome shotgun (WGS) entry which is preliminary data.</text>
</comment>
<protein>
    <submittedName>
        <fullName evidence="1">Uncharacterized protein</fullName>
    </submittedName>
</protein>
<gene>
    <name evidence="1" type="ORF">DSM106044_05162</name>
</gene>